<evidence type="ECO:0000256" key="1">
    <source>
        <dbReference type="ARBA" id="ARBA00009375"/>
    </source>
</evidence>
<dbReference type="PIRSF" id="PIRSF001430">
    <property type="entry name" value="tRNA_psdUrid_synth"/>
    <property type="match status" value="1"/>
</dbReference>
<evidence type="ECO:0000256" key="4">
    <source>
        <dbReference type="HAMAP-Rule" id="MF_00171"/>
    </source>
</evidence>
<dbReference type="InterPro" id="IPR020097">
    <property type="entry name" value="PsdUridine_synth_TruA_a/b_dom"/>
</dbReference>
<feature type="active site" description="Nucleophile" evidence="4 5">
    <location>
        <position position="52"/>
    </location>
</feature>
<dbReference type="InterPro" id="IPR020103">
    <property type="entry name" value="PsdUridine_synth_cat_dom_sf"/>
</dbReference>
<dbReference type="PANTHER" id="PTHR11142:SF0">
    <property type="entry name" value="TRNA PSEUDOURIDINE SYNTHASE-LIKE 1"/>
    <property type="match status" value="1"/>
</dbReference>
<reference evidence="9 10" key="1">
    <citation type="submission" date="2020-07" db="EMBL/GenBank/DDBJ databases">
        <authorList>
            <person name="Feng X."/>
        </authorList>
    </citation>
    <scope>NUCLEOTIDE SEQUENCE [LARGE SCALE GENOMIC DNA]</scope>
    <source>
        <strain evidence="9 10">JCM14086</strain>
    </source>
</reference>
<accession>A0A7X1B1Z8</accession>
<dbReference type="HAMAP" id="MF_00171">
    <property type="entry name" value="TruA"/>
    <property type="match status" value="1"/>
</dbReference>
<evidence type="ECO:0000313" key="9">
    <source>
        <dbReference type="EMBL" id="MBC2603999.1"/>
    </source>
</evidence>
<dbReference type="PANTHER" id="PTHR11142">
    <property type="entry name" value="PSEUDOURIDYLATE SYNTHASE"/>
    <property type="match status" value="1"/>
</dbReference>
<evidence type="ECO:0000256" key="5">
    <source>
        <dbReference type="PIRSR" id="PIRSR001430-1"/>
    </source>
</evidence>
<evidence type="ECO:0000256" key="6">
    <source>
        <dbReference type="PIRSR" id="PIRSR001430-2"/>
    </source>
</evidence>
<name>A0A7X1B1Z8_9BACT</name>
<dbReference type="Pfam" id="PF01416">
    <property type="entry name" value="PseudoU_synth_1"/>
    <property type="match status" value="2"/>
</dbReference>
<protein>
    <recommendedName>
        <fullName evidence="4">tRNA pseudouridine synthase A</fullName>
        <ecNumber evidence="4">5.4.99.12</ecNumber>
    </recommendedName>
    <alternativeName>
        <fullName evidence="4">tRNA pseudouridine(38-40) synthase</fullName>
    </alternativeName>
    <alternativeName>
        <fullName evidence="4">tRNA pseudouridylate synthase I</fullName>
    </alternativeName>
    <alternativeName>
        <fullName evidence="4">tRNA-uridine isomerase I</fullName>
    </alternativeName>
</protein>
<dbReference type="CDD" id="cd02570">
    <property type="entry name" value="PseudoU_synth_EcTruA"/>
    <property type="match status" value="1"/>
</dbReference>
<comment type="caution">
    <text evidence="4">Lacks conserved residue(s) required for the propagation of feature annotation.</text>
</comment>
<feature type="domain" description="Pseudouridine synthase I TruA alpha/beta" evidence="8">
    <location>
        <begin position="6"/>
        <end position="103"/>
    </location>
</feature>
<dbReference type="Proteomes" id="UP000525652">
    <property type="component" value="Unassembled WGS sequence"/>
</dbReference>
<dbReference type="EC" id="5.4.99.12" evidence="4"/>
<keyword evidence="3 4" id="KW-0413">Isomerase</keyword>
<evidence type="ECO:0000256" key="2">
    <source>
        <dbReference type="ARBA" id="ARBA00022694"/>
    </source>
</evidence>
<dbReference type="Gene3D" id="3.30.70.580">
    <property type="entry name" value="Pseudouridine synthase I, catalytic domain, N-terminal subdomain"/>
    <property type="match status" value="1"/>
</dbReference>
<feature type="domain" description="Pseudouridine synthase I TruA alpha/beta" evidence="8">
    <location>
        <begin position="146"/>
        <end position="245"/>
    </location>
</feature>
<gene>
    <name evidence="4 9" type="primary">truA</name>
    <name evidence="9" type="ORF">H5P30_19635</name>
</gene>
<keyword evidence="2 4" id="KW-0819">tRNA processing</keyword>
<evidence type="ECO:0000256" key="7">
    <source>
        <dbReference type="RuleBase" id="RU003792"/>
    </source>
</evidence>
<comment type="function">
    <text evidence="4">Formation of pseudouridine at positions 38, 39 and 40 in the anticodon stem and loop of transfer RNAs.</text>
</comment>
<dbReference type="InterPro" id="IPR020095">
    <property type="entry name" value="PsdUridine_synth_TruA_C"/>
</dbReference>
<evidence type="ECO:0000256" key="3">
    <source>
        <dbReference type="ARBA" id="ARBA00023235"/>
    </source>
</evidence>
<dbReference type="InterPro" id="IPR001406">
    <property type="entry name" value="PsdUridine_synth_TruA"/>
</dbReference>
<comment type="caution">
    <text evidence="9">The sequence shown here is derived from an EMBL/GenBank/DDBJ whole genome shotgun (WGS) entry which is preliminary data.</text>
</comment>
<dbReference type="SUPFAM" id="SSF55120">
    <property type="entry name" value="Pseudouridine synthase"/>
    <property type="match status" value="1"/>
</dbReference>
<dbReference type="RefSeq" id="WP_185694618.1">
    <property type="nucleotide sequence ID" value="NZ_JACHVA010000138.1"/>
</dbReference>
<evidence type="ECO:0000313" key="10">
    <source>
        <dbReference type="Proteomes" id="UP000525652"/>
    </source>
</evidence>
<feature type="binding site" evidence="4 6">
    <location>
        <position position="110"/>
    </location>
    <ligand>
        <name>substrate</name>
    </ligand>
</feature>
<comment type="subunit">
    <text evidence="4">Homodimer.</text>
</comment>
<proteinExistence type="inferred from homology"/>
<comment type="catalytic activity">
    <reaction evidence="4 7">
        <text>uridine(38/39/40) in tRNA = pseudouridine(38/39/40) in tRNA</text>
        <dbReference type="Rhea" id="RHEA:22376"/>
        <dbReference type="Rhea" id="RHEA-COMP:10085"/>
        <dbReference type="Rhea" id="RHEA-COMP:10087"/>
        <dbReference type="ChEBI" id="CHEBI:65314"/>
        <dbReference type="ChEBI" id="CHEBI:65315"/>
        <dbReference type="EC" id="5.4.99.12"/>
    </reaction>
</comment>
<dbReference type="GO" id="GO:0031119">
    <property type="term" value="P:tRNA pseudouridine synthesis"/>
    <property type="evidence" value="ECO:0007669"/>
    <property type="project" value="UniProtKB-UniRule"/>
</dbReference>
<comment type="similarity">
    <text evidence="1 4 7">Belongs to the tRNA pseudouridine synthase TruA family.</text>
</comment>
<dbReference type="NCBIfam" id="TIGR00071">
    <property type="entry name" value="hisT_truA"/>
    <property type="match status" value="1"/>
</dbReference>
<dbReference type="FunFam" id="3.30.70.580:FF:000001">
    <property type="entry name" value="tRNA pseudouridine synthase A"/>
    <property type="match status" value="1"/>
</dbReference>
<dbReference type="EMBL" id="JACHVA010000138">
    <property type="protein sequence ID" value="MBC2603999.1"/>
    <property type="molecule type" value="Genomic_DNA"/>
</dbReference>
<organism evidence="9 10">
    <name type="scientific">Puniceicoccus vermicola</name>
    <dbReference type="NCBI Taxonomy" id="388746"/>
    <lineage>
        <taxon>Bacteria</taxon>
        <taxon>Pseudomonadati</taxon>
        <taxon>Verrucomicrobiota</taxon>
        <taxon>Opitutia</taxon>
        <taxon>Puniceicoccales</taxon>
        <taxon>Puniceicoccaceae</taxon>
        <taxon>Puniceicoccus</taxon>
    </lineage>
</organism>
<dbReference type="AlphaFoldDB" id="A0A7X1B1Z8"/>
<dbReference type="GO" id="GO:0003723">
    <property type="term" value="F:RNA binding"/>
    <property type="evidence" value="ECO:0007669"/>
    <property type="project" value="InterPro"/>
</dbReference>
<dbReference type="InterPro" id="IPR020094">
    <property type="entry name" value="TruA/RsuA/RluB/E/F_N"/>
</dbReference>
<dbReference type="GO" id="GO:0160147">
    <property type="term" value="F:tRNA pseudouridine(38-40) synthase activity"/>
    <property type="evidence" value="ECO:0007669"/>
    <property type="project" value="UniProtKB-EC"/>
</dbReference>
<sequence>MSRWKAICSYDGTDFTGWQSQSTRDAVQDFLEHALSLVLRKPIRIHGAGRTDAGVHARGQCFHFDHDWKHPGEALVRAINTKLPGTVRLVTVERVSDDFHARFSARGKRYEYRFSENPATPFSIRYRWNLPGSFDPGKVVPVLPVLAGSHDFTAFAGKVIDAENPVKTLKVPELIDEGGGDWILRVEGNGFLYRMVRSLAGTLVRVASGKLAPARIGALLEEKQRTPEVHTAPACGLFLDEVFYEEDDLS</sequence>
<dbReference type="Gene3D" id="3.30.70.660">
    <property type="entry name" value="Pseudouridine synthase I, catalytic domain, C-terminal subdomain"/>
    <property type="match status" value="1"/>
</dbReference>
<evidence type="ECO:0000259" key="8">
    <source>
        <dbReference type="Pfam" id="PF01416"/>
    </source>
</evidence>
<keyword evidence="10" id="KW-1185">Reference proteome</keyword>